<evidence type="ECO:0000256" key="6">
    <source>
        <dbReference type="SAM" id="MobiDB-lite"/>
    </source>
</evidence>
<dbReference type="PANTHER" id="PTHR12616:SF1">
    <property type="entry name" value="VACUOLAR PROTEIN SORTING-ASSOCIATED PROTEIN 41 HOMOLOG"/>
    <property type="match status" value="1"/>
</dbReference>
<dbReference type="GO" id="GO:0030897">
    <property type="term" value="C:HOPS complex"/>
    <property type="evidence" value="ECO:0007669"/>
    <property type="project" value="TreeGrafter"/>
</dbReference>
<evidence type="ECO:0000259" key="8">
    <source>
        <dbReference type="Pfam" id="PF23411"/>
    </source>
</evidence>
<dbReference type="InterPro" id="IPR001680">
    <property type="entry name" value="WD40_rpt"/>
</dbReference>
<dbReference type="Pfam" id="PF08507">
    <property type="entry name" value="COPI_assoc"/>
    <property type="match status" value="1"/>
</dbReference>
<evidence type="ECO:0000256" key="1">
    <source>
        <dbReference type="ARBA" id="ARBA00004141"/>
    </source>
</evidence>
<evidence type="ECO:0000259" key="9">
    <source>
        <dbReference type="Pfam" id="PF23412"/>
    </source>
</evidence>
<feature type="domain" description="Vps41 beta-propeller" evidence="8">
    <location>
        <begin position="202"/>
        <end position="597"/>
    </location>
</feature>
<dbReference type="Pfam" id="PF23411">
    <property type="entry name" value="Beta-prop_Vps41"/>
    <property type="match status" value="1"/>
</dbReference>
<evidence type="ECO:0000256" key="2">
    <source>
        <dbReference type="ARBA" id="ARBA00022692"/>
    </source>
</evidence>
<dbReference type="GO" id="GO:0006623">
    <property type="term" value="P:protein targeting to vacuole"/>
    <property type="evidence" value="ECO:0007669"/>
    <property type="project" value="InterPro"/>
</dbReference>
<dbReference type="GO" id="GO:0016236">
    <property type="term" value="P:macroautophagy"/>
    <property type="evidence" value="ECO:0007669"/>
    <property type="project" value="TreeGrafter"/>
</dbReference>
<dbReference type="GO" id="GO:0034058">
    <property type="term" value="P:endosomal vesicle fusion"/>
    <property type="evidence" value="ECO:0007669"/>
    <property type="project" value="TreeGrafter"/>
</dbReference>
<feature type="repeat" description="WD" evidence="5">
    <location>
        <begin position="252"/>
        <end position="283"/>
    </location>
</feature>
<dbReference type="InterPro" id="IPR013714">
    <property type="entry name" value="Golgi_TVP15"/>
</dbReference>
<evidence type="ECO:0000313" key="10">
    <source>
        <dbReference type="EMBL" id="RQM19764.1"/>
    </source>
</evidence>
<evidence type="ECO:0000256" key="4">
    <source>
        <dbReference type="ARBA" id="ARBA00023136"/>
    </source>
</evidence>
<feature type="compositionally biased region" description="Low complexity" evidence="6">
    <location>
        <begin position="732"/>
        <end position="743"/>
    </location>
</feature>
<evidence type="ECO:0008006" key="12">
    <source>
        <dbReference type="Google" id="ProtNLM"/>
    </source>
</evidence>
<dbReference type="AlphaFoldDB" id="A0A3R7W9L8"/>
<dbReference type="SMART" id="SM00320">
    <property type="entry name" value="WD40"/>
    <property type="match status" value="2"/>
</dbReference>
<feature type="region of interest" description="Disordered" evidence="6">
    <location>
        <begin position="440"/>
        <end position="461"/>
    </location>
</feature>
<feature type="region of interest" description="Disordered" evidence="6">
    <location>
        <begin position="508"/>
        <end position="532"/>
    </location>
</feature>
<comment type="subcellular location">
    <subcellularLocation>
        <location evidence="1">Membrane</location>
        <topology evidence="1">Multi-pass membrane protein</topology>
    </subcellularLocation>
</comment>
<feature type="transmembrane region" description="Helical" evidence="7">
    <location>
        <begin position="51"/>
        <end position="70"/>
    </location>
</feature>
<feature type="compositionally biased region" description="Low complexity" evidence="6">
    <location>
        <begin position="508"/>
        <end position="521"/>
    </location>
</feature>
<gene>
    <name evidence="10" type="ORF">B5M09_010049</name>
</gene>
<dbReference type="Gene3D" id="2.130.10.10">
    <property type="entry name" value="YVTN repeat-like/Quinoprotein amine dehydrogenase"/>
    <property type="match status" value="1"/>
</dbReference>
<feature type="domain" description="Vps8 RING finger" evidence="9">
    <location>
        <begin position="1001"/>
        <end position="1048"/>
    </location>
</feature>
<dbReference type="InterPro" id="IPR015943">
    <property type="entry name" value="WD40/YVTN_repeat-like_dom_sf"/>
</dbReference>
<keyword evidence="3 7" id="KW-1133">Transmembrane helix</keyword>
<dbReference type="InterPro" id="IPR036322">
    <property type="entry name" value="WD40_repeat_dom_sf"/>
</dbReference>
<feature type="transmembrane region" description="Helical" evidence="7">
    <location>
        <begin position="21"/>
        <end position="45"/>
    </location>
</feature>
<name>A0A3R7W9L8_APHAT</name>
<evidence type="ECO:0000256" key="7">
    <source>
        <dbReference type="SAM" id="Phobius"/>
    </source>
</evidence>
<dbReference type="GO" id="GO:0005770">
    <property type="term" value="C:late endosome"/>
    <property type="evidence" value="ECO:0007669"/>
    <property type="project" value="TreeGrafter"/>
</dbReference>
<keyword evidence="2 7" id="KW-0812">Transmembrane</keyword>
<evidence type="ECO:0000256" key="3">
    <source>
        <dbReference type="ARBA" id="ARBA00022989"/>
    </source>
</evidence>
<comment type="caution">
    <text evidence="10">The sequence shown here is derived from an EMBL/GenBank/DDBJ whole genome shotgun (WGS) entry which is preliminary data.</text>
</comment>
<organism evidence="10 11">
    <name type="scientific">Aphanomyces astaci</name>
    <name type="common">Crayfish plague agent</name>
    <dbReference type="NCBI Taxonomy" id="112090"/>
    <lineage>
        <taxon>Eukaryota</taxon>
        <taxon>Sar</taxon>
        <taxon>Stramenopiles</taxon>
        <taxon>Oomycota</taxon>
        <taxon>Saprolegniomycetes</taxon>
        <taxon>Saprolegniales</taxon>
        <taxon>Verrucalvaceae</taxon>
        <taxon>Aphanomyces</taxon>
    </lineage>
</organism>
<keyword evidence="4 7" id="KW-0472">Membrane</keyword>
<dbReference type="SUPFAM" id="SSF50978">
    <property type="entry name" value="WD40 repeat-like"/>
    <property type="match status" value="1"/>
</dbReference>
<dbReference type="GO" id="GO:0009267">
    <property type="term" value="P:cellular response to starvation"/>
    <property type="evidence" value="ECO:0007669"/>
    <property type="project" value="TreeGrafter"/>
</dbReference>
<sequence length="1083" mass="121094">MATRINNVKTMELPKVLRLMRVCNVGCSLLQIIAGITGLISIVTLNITGGLVSVYVITFGLLFLLFECRLTSMETRIRRNFGFLYSYKGRAGFIFFIGFLDFGMNTTLGTVAGVFMCCNALLNLFIMCQHPEFKLGHISASADPTTGYTTGNQEAATYLSANPQVAMQAGTFALSAQPGLFIANLDMEPAPQDDAGESEPLLKYERVGGHFHTLLRDDALSCIAGHMNFICVGTFSGHVLMLELNGRYIRRLHQHHKRVHEISIDESGQHIVSCSDDGTVAVYALLPMSTELDASRVVIPTSGGEVNIYNFYNAVYSSQLEPGYATKRERSFACGGISGQLIVNKKGWIIDKENTVHEGEGPVHCIRYHDHLLAWVNDWGVKVYDTATDTRVTYIERPPNCPPLELCRAHLVWHTLTSGDLVLLVGWGHTLRVVKFTASTSSTSSNDDTTTTPPATTPPSKATPAVVFGSAALSAEVVSYVTFDFFVAGVSPWGDSAVCVLAFRPPGSASSTPLPSTPSVSRQGQKETGEGLVEATPCPEMHVIDWRGTQMAVDMLPLRGFEKLRATDYHALCLTFPRHTTNSPVLFLCTPKDVVVCRVRDVDDRVAYALSQRAYENALAIALTDVPSLKRHALDELVEYYLGELVLSQQYATAADVCRRLLSPHLWEKYVYVFAQKGQLSAIAKFMPTSNPRLPTSQYEMVLKHFLDTDPAQLLQIIRKWPKPRMSDRRPSSNGNSNSNGNGIVAAEYTKTASLFDPLYDSSAWILQLETVVRRRRLAETDVDRMTMETSYLMEALAELYTATEQYDNALRIYLSQGSLCTNKDHAFKLIVEHNLWDSIQNKIKSDQLKVHAIVKQLEHKKELLHEYLHSLVVHRLADYNAEMYASLHELQAYQFCSERSPPLWDAMIFILGRMGQQKKALDFILTQLQNVKQAIQFVQDNGDELWDYLVEISLTNRGYIEELLEYASDHQIDPIKIMRKIPDDMEITGLKAKVQQIIANYRIQNKSTHQFCVFECGHTYHMECLEEKSMLWKQPPHDSMDLRCFQCDHSTLRMAAPTASGAAAKGLTDQQLELARLTIAQG</sequence>
<keyword evidence="5" id="KW-0853">WD repeat</keyword>
<dbReference type="Proteomes" id="UP000284702">
    <property type="component" value="Unassembled WGS sequence"/>
</dbReference>
<protein>
    <recommendedName>
        <fullName evidence="12">RING-type domain-containing protein</fullName>
    </recommendedName>
</protein>
<dbReference type="PANTHER" id="PTHR12616">
    <property type="entry name" value="VACUOLAR PROTEIN SORTING VPS41"/>
    <property type="match status" value="1"/>
</dbReference>
<dbReference type="PROSITE" id="PS50082">
    <property type="entry name" value="WD_REPEATS_2"/>
    <property type="match status" value="1"/>
</dbReference>
<feature type="transmembrane region" description="Helical" evidence="7">
    <location>
        <begin position="91"/>
        <end position="116"/>
    </location>
</feature>
<dbReference type="EMBL" id="MZMZ02004171">
    <property type="protein sequence ID" value="RQM19764.1"/>
    <property type="molecule type" value="Genomic_DNA"/>
</dbReference>
<keyword evidence="11" id="KW-1185">Reference proteome</keyword>
<evidence type="ECO:0000313" key="11">
    <source>
        <dbReference type="Proteomes" id="UP000284702"/>
    </source>
</evidence>
<dbReference type="Pfam" id="PF23556">
    <property type="entry name" value="TPR_Vps41"/>
    <property type="match status" value="2"/>
</dbReference>
<dbReference type="VEuPathDB" id="FungiDB:H257_11760"/>
<proteinExistence type="predicted"/>
<feature type="region of interest" description="Disordered" evidence="6">
    <location>
        <begin position="724"/>
        <end position="743"/>
    </location>
</feature>
<evidence type="ECO:0000256" key="5">
    <source>
        <dbReference type="PROSITE-ProRule" id="PRU00221"/>
    </source>
</evidence>
<dbReference type="InterPro" id="IPR057780">
    <property type="entry name" value="Beta-prop_Vps41"/>
</dbReference>
<reference evidence="10" key="1">
    <citation type="submission" date="2018-07" db="EMBL/GenBank/DDBJ databases">
        <title>Annotation of Aphanomyces astaci genome assembly.</title>
        <authorList>
            <person name="Studholme D.J."/>
        </authorList>
    </citation>
    <scope>NUCLEOTIDE SEQUENCE [LARGE SCALE GENOMIC DNA]</scope>
    <source>
        <strain evidence="10">Pc</strain>
    </source>
</reference>
<accession>A0A3R7W9L8</accession>
<dbReference type="Pfam" id="PF23412">
    <property type="entry name" value="zf_RING_Vps8"/>
    <property type="match status" value="1"/>
</dbReference>
<dbReference type="VEuPathDB" id="FungiDB:H257_11759"/>
<dbReference type="InterPro" id="IPR056939">
    <property type="entry name" value="Znf_RING_Vps8"/>
</dbReference>
<dbReference type="InterPro" id="IPR045111">
    <property type="entry name" value="Vps41/Vps8"/>
</dbReference>